<proteinExistence type="predicted"/>
<gene>
    <name evidence="1" type="ORF">CDAR_605481</name>
</gene>
<name>A0AAV4RDI5_9ARAC</name>
<accession>A0AAV4RDI5</accession>
<comment type="caution">
    <text evidence="1">The sequence shown here is derived from an EMBL/GenBank/DDBJ whole genome shotgun (WGS) entry which is preliminary data.</text>
</comment>
<organism evidence="1 2">
    <name type="scientific">Caerostris darwini</name>
    <dbReference type="NCBI Taxonomy" id="1538125"/>
    <lineage>
        <taxon>Eukaryota</taxon>
        <taxon>Metazoa</taxon>
        <taxon>Ecdysozoa</taxon>
        <taxon>Arthropoda</taxon>
        <taxon>Chelicerata</taxon>
        <taxon>Arachnida</taxon>
        <taxon>Araneae</taxon>
        <taxon>Araneomorphae</taxon>
        <taxon>Entelegynae</taxon>
        <taxon>Araneoidea</taxon>
        <taxon>Araneidae</taxon>
        <taxon>Caerostris</taxon>
    </lineage>
</organism>
<sequence>MAVHRVSEINPSSTHFVHYGDRWLFHSWRGQMRFPEFQGGTRKSSPPSLSLVDAPINQSNNLTVRGYYALIKYLTATITADEGWLSAAPCWNKT</sequence>
<protein>
    <submittedName>
        <fullName evidence="1">Uncharacterized protein</fullName>
    </submittedName>
</protein>
<evidence type="ECO:0000313" key="1">
    <source>
        <dbReference type="EMBL" id="GIY18741.1"/>
    </source>
</evidence>
<evidence type="ECO:0000313" key="2">
    <source>
        <dbReference type="Proteomes" id="UP001054837"/>
    </source>
</evidence>
<dbReference type="AlphaFoldDB" id="A0AAV4RDI5"/>
<dbReference type="EMBL" id="BPLQ01005941">
    <property type="protein sequence ID" value="GIY18741.1"/>
    <property type="molecule type" value="Genomic_DNA"/>
</dbReference>
<keyword evidence="2" id="KW-1185">Reference proteome</keyword>
<reference evidence="1 2" key="1">
    <citation type="submission" date="2021-06" db="EMBL/GenBank/DDBJ databases">
        <title>Caerostris darwini draft genome.</title>
        <authorList>
            <person name="Kono N."/>
            <person name="Arakawa K."/>
        </authorList>
    </citation>
    <scope>NUCLEOTIDE SEQUENCE [LARGE SCALE GENOMIC DNA]</scope>
</reference>
<dbReference type="Proteomes" id="UP001054837">
    <property type="component" value="Unassembled WGS sequence"/>
</dbReference>